<dbReference type="EMBL" id="CAJOBA010033646">
    <property type="protein sequence ID" value="CAF3967969.1"/>
    <property type="molecule type" value="Genomic_DNA"/>
</dbReference>
<keyword evidence="1" id="KW-0175">Coiled coil</keyword>
<sequence length="646" mass="77947">MEQRYLDFLASLSIVKDEKLREKCYQAWIHLYKYYDHSAINELNLRNKVQHLSELLYKLDQDQSSLKSNLIHRVRYLMKLGKKTFYELYEKWHNKLCLNQQLDKEISYLKQKRMILINLIHSLMNQDGLIKRTSRSKTSLVELQRIILNLQNEIRMIESKHTTYEKELTIQNMKYFRLTIQLNSLNENIQYYKVEFNDYMQQFYYDLNCIHRKTQEMIKIKELSHNLEINQQQQLIVDLKSIVNEIAVEAKLQVDLKCANKLMDNNITSNQSTIENNQIKKIEMANKLTELDKNIEIHLKIIEHEKYMKQQIKQDKFNILNDIKRNQHHVVVQKQQKWILQNRVIMLQSEIVQSNNNNTNNVESSLQTDKLKLIKSKQKFDKQVQHEFRQHLAKKDLVEKIEEMKIDVEHNKNLVKHQRAKIVGYERLHDKWILTFDNSREHLLKIFDRFSSIENLTQQTILLFEDLKKQHKTIRSKIIFEYNEIYITNEKKNKLFDQNDLNVINTDESKHLIMLKIKQMEKYLRSTSENLQHHTQKLKFIQENMIIIRHQIPNINANIFELKRKNNQIDQKLLRFQALISKSEYAYKMLQQTNINESIFIHQKILQRDILTRKLLFAIKLIILVKGKCSYFTHLFTMGTKYLSNI</sequence>
<protein>
    <submittedName>
        <fullName evidence="3">Uncharacterized protein</fullName>
    </submittedName>
</protein>
<proteinExistence type="predicted"/>
<feature type="non-terminal residue" evidence="3">
    <location>
        <position position="1"/>
    </location>
</feature>
<evidence type="ECO:0000313" key="4">
    <source>
        <dbReference type="Proteomes" id="UP000682733"/>
    </source>
</evidence>
<name>A0A8S2MNV2_9BILA</name>
<accession>A0A8S2MNV2</accession>
<dbReference type="EMBL" id="CAJNOK010012125">
    <property type="protein sequence ID" value="CAF1156495.1"/>
    <property type="molecule type" value="Genomic_DNA"/>
</dbReference>
<dbReference type="Proteomes" id="UP000677228">
    <property type="component" value="Unassembled WGS sequence"/>
</dbReference>
<dbReference type="Proteomes" id="UP000682733">
    <property type="component" value="Unassembled WGS sequence"/>
</dbReference>
<comment type="caution">
    <text evidence="3">The sequence shown here is derived from an EMBL/GenBank/DDBJ whole genome shotgun (WGS) entry which is preliminary data.</text>
</comment>
<gene>
    <name evidence="2" type="ORF">OVA965_LOCUS21871</name>
    <name evidence="3" type="ORF">TMI583_LOCUS22582</name>
</gene>
<evidence type="ECO:0000256" key="1">
    <source>
        <dbReference type="SAM" id="Coils"/>
    </source>
</evidence>
<evidence type="ECO:0000313" key="3">
    <source>
        <dbReference type="EMBL" id="CAF3967969.1"/>
    </source>
</evidence>
<dbReference type="AlphaFoldDB" id="A0A8S2MNV2"/>
<reference evidence="3" key="1">
    <citation type="submission" date="2021-02" db="EMBL/GenBank/DDBJ databases">
        <authorList>
            <person name="Nowell W R."/>
        </authorList>
    </citation>
    <scope>NUCLEOTIDE SEQUENCE</scope>
</reference>
<feature type="coiled-coil region" evidence="1">
    <location>
        <begin position="140"/>
        <end position="167"/>
    </location>
</feature>
<organism evidence="3 4">
    <name type="scientific">Didymodactylos carnosus</name>
    <dbReference type="NCBI Taxonomy" id="1234261"/>
    <lineage>
        <taxon>Eukaryota</taxon>
        <taxon>Metazoa</taxon>
        <taxon>Spiralia</taxon>
        <taxon>Gnathifera</taxon>
        <taxon>Rotifera</taxon>
        <taxon>Eurotatoria</taxon>
        <taxon>Bdelloidea</taxon>
        <taxon>Philodinida</taxon>
        <taxon>Philodinidae</taxon>
        <taxon>Didymodactylos</taxon>
    </lineage>
</organism>
<evidence type="ECO:0000313" key="2">
    <source>
        <dbReference type="EMBL" id="CAF1156495.1"/>
    </source>
</evidence>